<evidence type="ECO:0000313" key="1">
    <source>
        <dbReference type="Proteomes" id="UP000887576"/>
    </source>
</evidence>
<protein>
    <submittedName>
        <fullName evidence="2">Globin family profile domain-containing protein</fullName>
    </submittedName>
</protein>
<accession>A0AC34PZI5</accession>
<reference evidence="2" key="1">
    <citation type="submission" date="2022-11" db="UniProtKB">
        <authorList>
            <consortium name="WormBaseParasite"/>
        </authorList>
    </citation>
    <scope>IDENTIFICATION</scope>
</reference>
<dbReference type="WBParaSite" id="JU765_v2.g1148.t1">
    <property type="protein sequence ID" value="JU765_v2.g1148.t1"/>
    <property type="gene ID" value="JU765_v2.g1148"/>
</dbReference>
<dbReference type="Proteomes" id="UP000887576">
    <property type="component" value="Unplaced"/>
</dbReference>
<evidence type="ECO:0000313" key="2">
    <source>
        <dbReference type="WBParaSite" id="JU765_v2.g1148.t1"/>
    </source>
</evidence>
<organism evidence="1 2">
    <name type="scientific">Panagrolaimus sp. JU765</name>
    <dbReference type="NCBI Taxonomy" id="591449"/>
    <lineage>
        <taxon>Eukaryota</taxon>
        <taxon>Metazoa</taxon>
        <taxon>Ecdysozoa</taxon>
        <taxon>Nematoda</taxon>
        <taxon>Chromadorea</taxon>
        <taxon>Rhabditida</taxon>
        <taxon>Tylenchina</taxon>
        <taxon>Panagrolaimomorpha</taxon>
        <taxon>Panagrolaimoidea</taxon>
        <taxon>Panagrolaimidae</taxon>
        <taxon>Panagrolaimus</taxon>
    </lineage>
</organism>
<name>A0AC34PZI5_9BILA</name>
<proteinExistence type="predicted"/>
<sequence>MSVMESGFRRTQSLRYPRGSTSSPSTNSVRRVRPSLRSKSSRGRPEGGASSLSRMTSTQKQALTSSWRILKSQAHPLMRKILTDLETASSKVKDIFYKAALVDCFVNKEPKRGATMDDHIKLLIQFFDDLIGLVDDETAAIAMIKHVGQQHAILNQTCAFHSDIWEQLGEIAMERLCQCDVISKTREAGRAWRSLIAFVTDELRCGFDGEARVYSSCHIFRRNSSEQLSDADNEDLLKKLQQLRLDYTSTVPME</sequence>